<name>A0AAD0KQ59_MYCLR</name>
<dbReference type="EMBL" id="CP029543">
    <property type="protein sequence ID" value="AWV47389.1"/>
    <property type="molecule type" value="Genomic_DNA"/>
</dbReference>
<accession>A0AAD0KQ59</accession>
<evidence type="ECO:0000313" key="1">
    <source>
        <dbReference type="EMBL" id="AWV47389.1"/>
    </source>
</evidence>
<organism evidence="1 2">
    <name type="scientific">Mycobacterium leprae</name>
    <dbReference type="NCBI Taxonomy" id="1769"/>
    <lineage>
        <taxon>Bacteria</taxon>
        <taxon>Bacillati</taxon>
        <taxon>Actinomycetota</taxon>
        <taxon>Actinomycetes</taxon>
        <taxon>Mycobacteriales</taxon>
        <taxon>Mycobacteriaceae</taxon>
        <taxon>Mycobacterium</taxon>
    </lineage>
</organism>
<dbReference type="AlphaFoldDB" id="A0AAD0KQ59"/>
<sequence>MQALNVTATRYVSARSVNASLLQTLEQELLGLVNASTETLLGHPLIGNGGMKGNGGQLAGTSGMMGAVQPFRVWT</sequence>
<gene>
    <name evidence="1" type="ORF">DIJ64_02660</name>
</gene>
<proteinExistence type="predicted"/>
<reference evidence="1 2" key="1">
    <citation type="submission" date="2018-05" db="EMBL/GenBank/DDBJ databases">
        <title>Evolution of small genomes with special reference to Mycobacterium leprae.</title>
        <authorList>
            <person name="Mohanty P.S."/>
            <person name="Bansal A.K."/>
            <person name="Gupta U.D."/>
            <person name="Naaz F."/>
            <person name="Dwivedi V.D."/>
            <person name="Singh H."/>
            <person name="Gupta G."/>
            <person name="Sharma S."/>
            <person name="Arora M."/>
        </authorList>
    </citation>
    <scope>NUCLEOTIDE SEQUENCE [LARGE SCALE GENOMIC DNA]</scope>
    <source>
        <strain evidence="1 2">MRHRU-235-G</strain>
    </source>
</reference>
<protein>
    <submittedName>
        <fullName evidence="1">Uncharacterized protein</fullName>
    </submittedName>
</protein>
<dbReference type="Proteomes" id="UP000249682">
    <property type="component" value="Chromosome"/>
</dbReference>
<evidence type="ECO:0000313" key="2">
    <source>
        <dbReference type="Proteomes" id="UP000249682"/>
    </source>
</evidence>